<dbReference type="EMBL" id="AFNW01000011">
    <property type="protein sequence ID" value="EKJ79301.1"/>
    <property type="molecule type" value="Genomic_DNA"/>
</dbReference>
<evidence type="ECO:0000313" key="2">
    <source>
        <dbReference type="Proteomes" id="UP000007978"/>
    </source>
</evidence>
<sequence>MESSGDARIPGHEEPAAFYTQEQIYSALARAKRIVNRIHQDDNTYVLTKSHLAVIFETPNLDALDPLVRGGELKACIENIRLFAEMFFTNEPVYPYRRENVSRTVIEAALDRDKHDCTVTLLPYPVVVPILPLDVPLSVHTATNVVGDMMGAEFINRHKERFQTPRGFNTLGNMMSINPQMRVYLELCCWAFEHIVSKKVGDNKYRNTLKLYWLPACFTDVSQYPTTINIDELDQFVSRLSIDLEKAHDEGFKARRPRAGKGYIGYYHAVTRKLLKTGDTFVVEHDSPDEMQLFADMIKLRWKCLRIVTLAGITHTEAPLDQSDSDTNGDDMRPSN</sequence>
<comment type="caution">
    <text evidence="1">The sequence shown here is derived from an EMBL/GenBank/DDBJ whole genome shotgun (WGS) entry which is preliminary data.</text>
</comment>
<keyword evidence="2" id="KW-1185">Reference proteome</keyword>
<accession>K3V270</accession>
<dbReference type="KEGG" id="fpu:FPSE_00612"/>
<gene>
    <name evidence="1" type="ORF">FPSE_00612</name>
</gene>
<evidence type="ECO:0008006" key="3">
    <source>
        <dbReference type="Google" id="ProtNLM"/>
    </source>
</evidence>
<dbReference type="HOGENOM" id="CLU_685200_0_0_1"/>
<proteinExistence type="predicted"/>
<organism evidence="1 2">
    <name type="scientific">Fusarium pseudograminearum (strain CS3096)</name>
    <name type="common">Wheat and barley crown-rot fungus</name>
    <dbReference type="NCBI Taxonomy" id="1028729"/>
    <lineage>
        <taxon>Eukaryota</taxon>
        <taxon>Fungi</taxon>
        <taxon>Dikarya</taxon>
        <taxon>Ascomycota</taxon>
        <taxon>Pezizomycotina</taxon>
        <taxon>Sordariomycetes</taxon>
        <taxon>Hypocreomycetidae</taxon>
        <taxon>Hypocreales</taxon>
        <taxon>Nectriaceae</taxon>
        <taxon>Fusarium</taxon>
    </lineage>
</organism>
<protein>
    <recommendedName>
        <fullName evidence="3">HNH nuclease domain-containing protein</fullName>
    </recommendedName>
</protein>
<name>K3V270_FUSPC</name>
<dbReference type="Proteomes" id="UP000007978">
    <property type="component" value="Chromosome 1"/>
</dbReference>
<evidence type="ECO:0000313" key="1">
    <source>
        <dbReference type="EMBL" id="EKJ79301.1"/>
    </source>
</evidence>
<reference evidence="1 2" key="1">
    <citation type="journal article" date="2012" name="PLoS Pathog.">
        <title>Comparative pathogenomics reveals horizontally acquired novel virulence genes in fungi infecting cereal hosts.</title>
        <authorList>
            <person name="Gardiner D.M."/>
            <person name="McDonald M.C."/>
            <person name="Covarelli L."/>
            <person name="Solomon P.S."/>
            <person name="Rusu A.G."/>
            <person name="Marshall M."/>
            <person name="Kazan K."/>
            <person name="Chakraborty S."/>
            <person name="McDonald B.A."/>
            <person name="Manners J.M."/>
        </authorList>
    </citation>
    <scope>NUCLEOTIDE SEQUENCE [LARGE SCALE GENOMIC DNA]</scope>
    <source>
        <strain evidence="1 2">CS3096</strain>
    </source>
</reference>
<dbReference type="AlphaFoldDB" id="K3V270"/>
<dbReference type="OrthoDB" id="5416097at2759"/>
<dbReference type="RefSeq" id="XP_009252007.1">
    <property type="nucleotide sequence ID" value="XM_009253732.1"/>
</dbReference>
<dbReference type="GeneID" id="20359232"/>